<evidence type="ECO:0000313" key="3">
    <source>
        <dbReference type="EnsemblMetazoa" id="ISCW017984-PA"/>
    </source>
</evidence>
<dbReference type="GO" id="GO:0003676">
    <property type="term" value="F:nucleic acid binding"/>
    <property type="evidence" value="ECO:0007669"/>
    <property type="project" value="InterPro"/>
</dbReference>
<gene>
    <name evidence="2" type="ORF">IscW_ISCW017984</name>
</gene>
<dbReference type="AlphaFoldDB" id="B7PIC8"/>
<organism>
    <name type="scientific">Ixodes scapularis</name>
    <name type="common">Black-legged tick</name>
    <name type="synonym">Deer tick</name>
    <dbReference type="NCBI Taxonomy" id="6945"/>
    <lineage>
        <taxon>Eukaryota</taxon>
        <taxon>Metazoa</taxon>
        <taxon>Ecdysozoa</taxon>
        <taxon>Arthropoda</taxon>
        <taxon>Chelicerata</taxon>
        <taxon>Arachnida</taxon>
        <taxon>Acari</taxon>
        <taxon>Parasitiformes</taxon>
        <taxon>Ixodida</taxon>
        <taxon>Ixodoidea</taxon>
        <taxon>Ixodidae</taxon>
        <taxon>Ixodinae</taxon>
        <taxon>Ixodes</taxon>
    </lineage>
</organism>
<evidence type="ECO:0000259" key="1">
    <source>
        <dbReference type="PROSITE" id="PS50879"/>
    </source>
</evidence>
<dbReference type="VEuPathDB" id="VectorBase:ISCW017984"/>
<reference evidence="2 4" key="1">
    <citation type="submission" date="2008-03" db="EMBL/GenBank/DDBJ databases">
        <title>Annotation of Ixodes scapularis.</title>
        <authorList>
            <consortium name="Ixodes scapularis Genome Project Consortium"/>
            <person name="Caler E."/>
            <person name="Hannick L.I."/>
            <person name="Bidwell S."/>
            <person name="Joardar V."/>
            <person name="Thiagarajan M."/>
            <person name="Amedeo P."/>
            <person name="Galinsky K.J."/>
            <person name="Schobel S."/>
            <person name="Inman J."/>
            <person name="Hostetler J."/>
            <person name="Miller J."/>
            <person name="Hammond M."/>
            <person name="Megy K."/>
            <person name="Lawson D."/>
            <person name="Kodira C."/>
            <person name="Sutton G."/>
            <person name="Meyer J."/>
            <person name="Hill C.A."/>
            <person name="Birren B."/>
            <person name="Nene V."/>
            <person name="Collins F."/>
            <person name="Alarcon-Chaidez F."/>
            <person name="Wikel S."/>
            <person name="Strausberg R."/>
        </authorList>
    </citation>
    <scope>NUCLEOTIDE SEQUENCE [LARGE SCALE GENOMIC DNA]</scope>
    <source>
        <strain evidence="4">Wikel</strain>
        <strain evidence="2">Wikel colony</strain>
    </source>
</reference>
<dbReference type="GO" id="GO:0004523">
    <property type="term" value="F:RNA-DNA hybrid ribonuclease activity"/>
    <property type="evidence" value="ECO:0000318"/>
    <property type="project" value="GO_Central"/>
</dbReference>
<name>B7PIC8_IXOSC</name>
<dbReference type="Pfam" id="PF00075">
    <property type="entry name" value="RNase_H"/>
    <property type="match status" value="1"/>
</dbReference>
<evidence type="ECO:0000313" key="4">
    <source>
        <dbReference type="Proteomes" id="UP000001555"/>
    </source>
</evidence>
<dbReference type="HOGENOM" id="CLU_2111511_0_0_1"/>
<dbReference type="EnsemblMetazoa" id="ISCW017984-RA">
    <property type="protein sequence ID" value="ISCW017984-PA"/>
    <property type="gene ID" value="ISCW017984"/>
</dbReference>
<dbReference type="InterPro" id="IPR036397">
    <property type="entry name" value="RNaseH_sf"/>
</dbReference>
<accession>B7PIC8</accession>
<dbReference type="EMBL" id="ABJB010325482">
    <property type="status" value="NOT_ANNOTATED_CDS"/>
    <property type="molecule type" value="Genomic_DNA"/>
</dbReference>
<keyword evidence="4" id="KW-1185">Reference proteome</keyword>
<dbReference type="VEuPathDB" id="VectorBase:ISCI017984"/>
<reference evidence="3" key="2">
    <citation type="submission" date="2020-05" db="UniProtKB">
        <authorList>
            <consortium name="EnsemblMetazoa"/>
        </authorList>
    </citation>
    <scope>IDENTIFICATION</scope>
    <source>
        <strain evidence="3">wikel</strain>
    </source>
</reference>
<dbReference type="InterPro" id="IPR002156">
    <property type="entry name" value="RNaseH_domain"/>
</dbReference>
<protein>
    <recommendedName>
        <fullName evidence="1">RNase H type-1 domain-containing protein</fullName>
    </recommendedName>
</protein>
<dbReference type="PaxDb" id="6945-B7PIC8"/>
<proteinExistence type="predicted"/>
<dbReference type="PROSITE" id="PS50879">
    <property type="entry name" value="RNASE_H_1"/>
    <property type="match status" value="1"/>
</dbReference>
<dbReference type="Gene3D" id="3.30.420.10">
    <property type="entry name" value="Ribonuclease H-like superfamily/Ribonuclease H"/>
    <property type="match status" value="1"/>
</dbReference>
<dbReference type="InParanoid" id="B7PIC8"/>
<dbReference type="EMBL" id="DS718108">
    <property type="protein sequence ID" value="EEC06350.1"/>
    <property type="molecule type" value="Genomic_DNA"/>
</dbReference>
<dbReference type="GO" id="GO:0043137">
    <property type="term" value="P:DNA replication, removal of RNA primer"/>
    <property type="evidence" value="ECO:0000318"/>
    <property type="project" value="GO_Central"/>
</dbReference>
<dbReference type="Proteomes" id="UP000001555">
    <property type="component" value="Unassembled WGS sequence"/>
</dbReference>
<feature type="domain" description="RNase H type-1" evidence="1">
    <location>
        <begin position="1"/>
        <end position="114"/>
    </location>
</feature>
<evidence type="ECO:0000313" key="2">
    <source>
        <dbReference type="EMBL" id="EEC06350.1"/>
    </source>
</evidence>
<dbReference type="InterPro" id="IPR012337">
    <property type="entry name" value="RNaseH-like_sf"/>
</dbReference>
<sequence length="115" mass="12176">MAAAVFPDSGRYVRERLPHHATSTTAELAATDLPLRVVEADAGTSSWVIISDSQAALAQLDDLTAALPLARLLADLTVDIGQAGRHRLAFQWIPGHFGLPGNAEVDRIAELAHSG</sequence>
<dbReference type="SUPFAM" id="SSF53098">
    <property type="entry name" value="Ribonuclease H-like"/>
    <property type="match status" value="1"/>
</dbReference>